<sequence length="62" mass="6931">MPDTSLPLHMDANGAETLRLLISTAIAAQHKREQASAQGNIRYRPDPKKIEEEEEEGEEVKS</sequence>
<accession>A0A9W9XA09</accession>
<dbReference type="AlphaFoldDB" id="A0A9W9XA09"/>
<dbReference type="OrthoDB" id="10459242at2759"/>
<keyword evidence="3" id="KW-1185">Reference proteome</keyword>
<proteinExistence type="predicted"/>
<feature type="region of interest" description="Disordered" evidence="1">
    <location>
        <begin position="30"/>
        <end position="62"/>
    </location>
</feature>
<name>A0A9W9XA09_9EURO</name>
<dbReference type="EMBL" id="JAPWDO010000001">
    <property type="protein sequence ID" value="KAJ5487218.1"/>
    <property type="molecule type" value="Genomic_DNA"/>
</dbReference>
<protein>
    <submittedName>
        <fullName evidence="2">Peptidase M13neprilysin</fullName>
    </submittedName>
</protein>
<feature type="compositionally biased region" description="Acidic residues" evidence="1">
    <location>
        <begin position="52"/>
        <end position="62"/>
    </location>
</feature>
<organism evidence="2 3">
    <name type="scientific">Penicillium desertorum</name>
    <dbReference type="NCBI Taxonomy" id="1303715"/>
    <lineage>
        <taxon>Eukaryota</taxon>
        <taxon>Fungi</taxon>
        <taxon>Dikarya</taxon>
        <taxon>Ascomycota</taxon>
        <taxon>Pezizomycotina</taxon>
        <taxon>Eurotiomycetes</taxon>
        <taxon>Eurotiomycetidae</taxon>
        <taxon>Eurotiales</taxon>
        <taxon>Aspergillaceae</taxon>
        <taxon>Penicillium</taxon>
    </lineage>
</organism>
<dbReference type="Proteomes" id="UP001147760">
    <property type="component" value="Unassembled WGS sequence"/>
</dbReference>
<comment type="caution">
    <text evidence="2">The sequence shown here is derived from an EMBL/GenBank/DDBJ whole genome shotgun (WGS) entry which is preliminary data.</text>
</comment>
<evidence type="ECO:0000313" key="2">
    <source>
        <dbReference type="EMBL" id="KAJ5487218.1"/>
    </source>
</evidence>
<reference evidence="2" key="2">
    <citation type="journal article" date="2023" name="IMA Fungus">
        <title>Comparative genomic study of the Penicillium genus elucidates a diverse pangenome and 15 lateral gene transfer events.</title>
        <authorList>
            <person name="Petersen C."/>
            <person name="Sorensen T."/>
            <person name="Nielsen M.R."/>
            <person name="Sondergaard T.E."/>
            <person name="Sorensen J.L."/>
            <person name="Fitzpatrick D.A."/>
            <person name="Frisvad J.C."/>
            <person name="Nielsen K.L."/>
        </authorList>
    </citation>
    <scope>NUCLEOTIDE SEQUENCE</scope>
    <source>
        <strain evidence="2">IBT 17660</strain>
    </source>
</reference>
<evidence type="ECO:0000313" key="3">
    <source>
        <dbReference type="Proteomes" id="UP001147760"/>
    </source>
</evidence>
<evidence type="ECO:0000256" key="1">
    <source>
        <dbReference type="SAM" id="MobiDB-lite"/>
    </source>
</evidence>
<reference evidence="2" key="1">
    <citation type="submission" date="2022-12" db="EMBL/GenBank/DDBJ databases">
        <authorList>
            <person name="Petersen C."/>
        </authorList>
    </citation>
    <scope>NUCLEOTIDE SEQUENCE</scope>
    <source>
        <strain evidence="2">IBT 17660</strain>
    </source>
</reference>
<gene>
    <name evidence="2" type="ORF">N7530_001518</name>
</gene>